<feature type="chain" id="PRO_5029886381" description="S-protein homolog" evidence="6">
    <location>
        <begin position="20"/>
        <end position="139"/>
    </location>
</feature>
<dbReference type="GO" id="GO:0005576">
    <property type="term" value="C:extracellular region"/>
    <property type="evidence" value="ECO:0007669"/>
    <property type="project" value="UniProtKB-SubCell"/>
</dbReference>
<comment type="similarity">
    <text evidence="2">Belongs to the plant self-incompatibility (S1) protein family.</text>
</comment>
<evidence type="ECO:0000256" key="2">
    <source>
        <dbReference type="ARBA" id="ARBA00005581"/>
    </source>
</evidence>
<feature type="signal peptide" evidence="6">
    <location>
        <begin position="1"/>
        <end position="19"/>
    </location>
</feature>
<organism evidence="7 8">
    <name type="scientific">Kalanchoe fedtschenkoi</name>
    <name type="common">Lavender scallops</name>
    <name type="synonym">South American air plant</name>
    <dbReference type="NCBI Taxonomy" id="63787"/>
    <lineage>
        <taxon>Eukaryota</taxon>
        <taxon>Viridiplantae</taxon>
        <taxon>Streptophyta</taxon>
        <taxon>Embryophyta</taxon>
        <taxon>Tracheophyta</taxon>
        <taxon>Spermatophyta</taxon>
        <taxon>Magnoliopsida</taxon>
        <taxon>eudicotyledons</taxon>
        <taxon>Gunneridae</taxon>
        <taxon>Pentapetalae</taxon>
        <taxon>Saxifragales</taxon>
        <taxon>Crassulaceae</taxon>
        <taxon>Kalanchoe</taxon>
    </lineage>
</organism>
<sequence length="139" mass="15612">MFTSKRSIIAAFLLHLVLSARQAECGVKVEIVNYIPWDDPVLVTCSEKHKVLGDPVPLGLHASYEFSCHKSLFGGGSCKCEVKWGDTVRYFDAYRQRRDQSLCGGKCRWYLFLSGPALADASSPHDNPSFKVYYDWGEA</sequence>
<comment type="subcellular location">
    <subcellularLocation>
        <location evidence="1">Secreted</location>
    </subcellularLocation>
</comment>
<keyword evidence="4" id="KW-0964">Secreted</keyword>
<dbReference type="AlphaFoldDB" id="A0A7N0UJI9"/>
<keyword evidence="8" id="KW-1185">Reference proteome</keyword>
<evidence type="ECO:0000256" key="1">
    <source>
        <dbReference type="ARBA" id="ARBA00004613"/>
    </source>
</evidence>
<evidence type="ECO:0000313" key="7">
    <source>
        <dbReference type="EnsemblPlants" id="Kaladp0071s0017.1.v1.1.CDS.1"/>
    </source>
</evidence>
<evidence type="ECO:0000256" key="5">
    <source>
        <dbReference type="ARBA" id="ARBA00022729"/>
    </source>
</evidence>
<keyword evidence="5 6" id="KW-0732">Signal</keyword>
<evidence type="ECO:0000313" key="8">
    <source>
        <dbReference type="Proteomes" id="UP000594263"/>
    </source>
</evidence>
<proteinExistence type="inferred from homology"/>
<accession>A0A7N0UJI9</accession>
<evidence type="ECO:0008006" key="9">
    <source>
        <dbReference type="Google" id="ProtNLM"/>
    </source>
</evidence>
<dbReference type="Gramene" id="Kaladp0071s0017.1.v1.1">
    <property type="protein sequence ID" value="Kaladp0071s0017.1.v1.1.CDS.1"/>
    <property type="gene ID" value="Kaladp0071s0017.v1.1"/>
</dbReference>
<keyword evidence="3" id="KW-0713">Self-incompatibility</keyword>
<evidence type="ECO:0000256" key="6">
    <source>
        <dbReference type="SAM" id="SignalP"/>
    </source>
</evidence>
<name>A0A7N0UJI9_KALFE</name>
<dbReference type="InterPro" id="IPR010264">
    <property type="entry name" value="Self-incomp_S1"/>
</dbReference>
<dbReference type="EnsemblPlants" id="Kaladp0071s0017.1.v1.1">
    <property type="protein sequence ID" value="Kaladp0071s0017.1.v1.1.CDS.1"/>
    <property type="gene ID" value="Kaladp0071s0017.v1.1"/>
</dbReference>
<dbReference type="GO" id="GO:0060320">
    <property type="term" value="P:rejection of self pollen"/>
    <property type="evidence" value="ECO:0007669"/>
    <property type="project" value="UniProtKB-KW"/>
</dbReference>
<protein>
    <recommendedName>
        <fullName evidence="9">S-protein homolog</fullName>
    </recommendedName>
</protein>
<evidence type="ECO:0000256" key="4">
    <source>
        <dbReference type="ARBA" id="ARBA00022525"/>
    </source>
</evidence>
<dbReference type="Proteomes" id="UP000594263">
    <property type="component" value="Unplaced"/>
</dbReference>
<dbReference type="Pfam" id="PF05938">
    <property type="entry name" value="Self-incomp_S1"/>
    <property type="match status" value="1"/>
</dbReference>
<evidence type="ECO:0000256" key="3">
    <source>
        <dbReference type="ARBA" id="ARBA00022471"/>
    </source>
</evidence>
<reference evidence="7" key="1">
    <citation type="submission" date="2021-01" db="UniProtKB">
        <authorList>
            <consortium name="EnsemblPlants"/>
        </authorList>
    </citation>
    <scope>IDENTIFICATION</scope>
</reference>